<accession>A0A0B2VG82</accession>
<dbReference type="Proteomes" id="UP000031036">
    <property type="component" value="Unassembled WGS sequence"/>
</dbReference>
<feature type="compositionally biased region" description="Polar residues" evidence="1">
    <location>
        <begin position="1"/>
        <end position="17"/>
    </location>
</feature>
<keyword evidence="3" id="KW-1185">Reference proteome</keyword>
<gene>
    <name evidence="2" type="ORF">Tcan_04118</name>
</gene>
<reference evidence="2 3" key="1">
    <citation type="submission" date="2014-11" db="EMBL/GenBank/DDBJ databases">
        <title>Genetic blueprint of the zoonotic pathogen Toxocara canis.</title>
        <authorList>
            <person name="Zhu X.-Q."/>
            <person name="Korhonen P.K."/>
            <person name="Cai H."/>
            <person name="Young N.D."/>
            <person name="Nejsum P."/>
            <person name="von Samson-Himmelstjerna G."/>
            <person name="Boag P.R."/>
            <person name="Tan P."/>
            <person name="Li Q."/>
            <person name="Min J."/>
            <person name="Yang Y."/>
            <person name="Wang X."/>
            <person name="Fang X."/>
            <person name="Hall R.S."/>
            <person name="Hofmann A."/>
            <person name="Sternberg P.W."/>
            <person name="Jex A.R."/>
            <person name="Gasser R.B."/>
        </authorList>
    </citation>
    <scope>NUCLEOTIDE SEQUENCE [LARGE SCALE GENOMIC DNA]</scope>
    <source>
        <strain evidence="2">PN_DK_2014</strain>
    </source>
</reference>
<evidence type="ECO:0000256" key="1">
    <source>
        <dbReference type="SAM" id="MobiDB-lite"/>
    </source>
</evidence>
<dbReference type="EMBL" id="JPKZ01001717">
    <property type="protein sequence ID" value="KHN80553.1"/>
    <property type="molecule type" value="Genomic_DNA"/>
</dbReference>
<feature type="compositionally biased region" description="Low complexity" evidence="1">
    <location>
        <begin position="101"/>
        <end position="112"/>
    </location>
</feature>
<evidence type="ECO:0000313" key="2">
    <source>
        <dbReference type="EMBL" id="KHN80553.1"/>
    </source>
</evidence>
<feature type="region of interest" description="Disordered" evidence="1">
    <location>
        <begin position="97"/>
        <end position="122"/>
    </location>
</feature>
<comment type="caution">
    <text evidence="2">The sequence shown here is derived from an EMBL/GenBank/DDBJ whole genome shotgun (WGS) entry which is preliminary data.</text>
</comment>
<proteinExistence type="predicted"/>
<sequence length="255" mass="28921">DNMNACSNESTQLSSNVAERDGQWKWRKQQKKNCSSVLKPMSFRCDQPVKTKSCLRRSSTWCNVDDQLSLASKLGVPQKELSWRDNYWSSEILRPFSDSEPSTSRIQPQSSRSSRKSDKSRMEATTKNLAINLLPPPVTLVQAHSSPSVNHCTSGFKRSFKQSHSLTFLRRFLAYDEQTDAELPSENSDETESSTEQSDVSGCSGIFEFRLIPYPLRSEDSTNDSWITRTFSSGSNWKYQILEKMSSSQSLSTLV</sequence>
<protein>
    <submittedName>
        <fullName evidence="2">Uncharacterized protein</fullName>
    </submittedName>
</protein>
<feature type="non-terminal residue" evidence="2">
    <location>
        <position position="1"/>
    </location>
</feature>
<organism evidence="2 3">
    <name type="scientific">Toxocara canis</name>
    <name type="common">Canine roundworm</name>
    <dbReference type="NCBI Taxonomy" id="6265"/>
    <lineage>
        <taxon>Eukaryota</taxon>
        <taxon>Metazoa</taxon>
        <taxon>Ecdysozoa</taxon>
        <taxon>Nematoda</taxon>
        <taxon>Chromadorea</taxon>
        <taxon>Rhabditida</taxon>
        <taxon>Spirurina</taxon>
        <taxon>Ascaridomorpha</taxon>
        <taxon>Ascaridoidea</taxon>
        <taxon>Toxocaridae</taxon>
        <taxon>Toxocara</taxon>
    </lineage>
</organism>
<evidence type="ECO:0000313" key="3">
    <source>
        <dbReference type="Proteomes" id="UP000031036"/>
    </source>
</evidence>
<name>A0A0B2VG82_TOXCA</name>
<feature type="region of interest" description="Disordered" evidence="1">
    <location>
        <begin position="1"/>
        <end position="25"/>
    </location>
</feature>
<dbReference type="AlphaFoldDB" id="A0A0B2VG82"/>
<feature type="region of interest" description="Disordered" evidence="1">
    <location>
        <begin position="180"/>
        <end position="201"/>
    </location>
</feature>